<dbReference type="RefSeq" id="WP_043499639.1">
    <property type="nucleotide sequence ID" value="NZ_CP009438.1"/>
</dbReference>
<dbReference type="EMBL" id="CP009438">
    <property type="protein sequence ID" value="AIR97646.1"/>
    <property type="molecule type" value="Genomic_DNA"/>
</dbReference>
<dbReference type="HOGENOM" id="CLU_1155844_0_0_11"/>
<dbReference type="STRING" id="1907.SGLAU_08170"/>
<dbReference type="eggNOG" id="ENOG50348GK">
    <property type="taxonomic scope" value="Bacteria"/>
</dbReference>
<name>A0A089X6Z2_STRGA</name>
<keyword evidence="3" id="KW-1185">Reference proteome</keyword>
<reference evidence="3" key="1">
    <citation type="journal article" date="2015" name="J. Biotechnol.">
        <title>Complete genome sequence of the actinobacterium Streptomyces glaucescens GLA.O (DSM 40922) consisting of a linear chromosome and one linear plasmid.</title>
        <authorList>
            <person name="Ortseifen V."/>
            <person name="Winkler A."/>
            <person name="Albersmeier A."/>
            <person name="Wendler S."/>
            <person name="Puhler A."/>
            <person name="Kalinowski J."/>
            <person name="Ruckert C."/>
        </authorList>
    </citation>
    <scope>NUCLEOTIDE SEQUENCE [LARGE SCALE GENOMIC DNA]</scope>
    <source>
        <strain evidence="3">DSM 40922 / GLA O</strain>
    </source>
</reference>
<organism evidence="2 3">
    <name type="scientific">Streptomyces glaucescens</name>
    <dbReference type="NCBI Taxonomy" id="1907"/>
    <lineage>
        <taxon>Bacteria</taxon>
        <taxon>Bacillati</taxon>
        <taxon>Actinomycetota</taxon>
        <taxon>Actinomycetes</taxon>
        <taxon>Kitasatosporales</taxon>
        <taxon>Streptomycetaceae</taxon>
        <taxon>Streptomyces</taxon>
    </lineage>
</organism>
<evidence type="ECO:0008006" key="4">
    <source>
        <dbReference type="Google" id="ProtNLM"/>
    </source>
</evidence>
<evidence type="ECO:0000313" key="2">
    <source>
        <dbReference type="EMBL" id="AIR97646.1"/>
    </source>
</evidence>
<sequence length="240" mass="25268">MTADRWTRAVREQLGLGRILPLGDARDGAWIAEGAAGTVLRNAADVVAGVRLERLRIGLADPEHAHDAAVPAPPSALPPGPLRVTAEFSAAVAWPLPESAARLRTALAAAAAGRLGLRVAEVDLRVTDLLDEEPERVNVPPPEPPDARETAEGDEARAAEVARAVPGVARLTGVLGGLGQGVHIEDRPGPDPALARRHVRLELALRADHRAVEVAREVRTRVSEALRDHPTVAVLVTSVG</sequence>
<dbReference type="AlphaFoldDB" id="A0A089X6Z2"/>
<evidence type="ECO:0000313" key="3">
    <source>
        <dbReference type="Proteomes" id="UP000029482"/>
    </source>
</evidence>
<accession>A0A089X6Z2</accession>
<feature type="region of interest" description="Disordered" evidence="1">
    <location>
        <begin position="133"/>
        <end position="153"/>
    </location>
</feature>
<gene>
    <name evidence="2" type="ORF">SGLAU_08170</name>
</gene>
<dbReference type="OrthoDB" id="4338350at2"/>
<proteinExistence type="predicted"/>
<protein>
    <recommendedName>
        <fullName evidence="4">Nucleopolyhedrovirus P10 family protein</fullName>
    </recommendedName>
</protein>
<evidence type="ECO:0000256" key="1">
    <source>
        <dbReference type="SAM" id="MobiDB-lite"/>
    </source>
</evidence>
<dbReference type="Proteomes" id="UP000029482">
    <property type="component" value="Chromosome"/>
</dbReference>
<dbReference type="KEGG" id="sgu:SGLAU_08170"/>